<dbReference type="PANTHER" id="PTHR47485">
    <property type="entry name" value="THYLAKOID LUMENAL 17.4 KDA PROTEIN, CHLOROPLASTIC"/>
    <property type="match status" value="1"/>
</dbReference>
<dbReference type="SUPFAM" id="SSF141571">
    <property type="entry name" value="Pentapeptide repeat-like"/>
    <property type="match status" value="1"/>
</dbReference>
<gene>
    <name evidence="2" type="ORF">PN492_06080</name>
</gene>
<accession>A0ABT5A2I8</accession>
<dbReference type="InterPro" id="IPR001646">
    <property type="entry name" value="5peptide_repeat"/>
</dbReference>
<name>A0ABT5A2I8_9CYAN</name>
<dbReference type="Pfam" id="PF00805">
    <property type="entry name" value="Pentapeptide"/>
    <property type="match status" value="1"/>
</dbReference>
<evidence type="ECO:0000256" key="1">
    <source>
        <dbReference type="ARBA" id="ARBA00022737"/>
    </source>
</evidence>
<dbReference type="Gene3D" id="2.160.20.80">
    <property type="entry name" value="E3 ubiquitin-protein ligase SopA"/>
    <property type="match status" value="1"/>
</dbReference>
<sequence length="350" mass="39944">MSTDKSKQQNSFQVDKHLHLQELVEVKELREKFLIIAEISDPLTREYQFALLEKDAEKSGLSAETYRRLYETYLRNHKFIPQYPPKWWIFKEWIEWAANFPKAVLFKKILITALEKGVLIGLISGVFKYYWEAPQREKQTEYQAWTIINNGSGKNVSGGRISALQDLNKNGVELWNLVLDEANLSGIKLENGKLAQTSFKSAILECTQEKCSNLREANLYQAQFQKARLSDIDLQGAVLFKANFEKAYLKKAKLQNSHLYLASLEKAEIPGAKFKGADLENTNFKDAIICGDIFDESTGSTKNSCANFIGAKNLTPEQVKSTKNWEKACYDPELRIKLGLPPDNPDDCQK</sequence>
<dbReference type="PANTHER" id="PTHR47485:SF1">
    <property type="entry name" value="THYLAKOID LUMENAL 17.4 KDA PROTEIN, CHLOROPLASTIC"/>
    <property type="match status" value="1"/>
</dbReference>
<evidence type="ECO:0000313" key="2">
    <source>
        <dbReference type="EMBL" id="MDB9486119.1"/>
    </source>
</evidence>
<proteinExistence type="predicted"/>
<protein>
    <submittedName>
        <fullName evidence="2">Pentapeptide repeat-containing protein</fullName>
    </submittedName>
</protein>
<keyword evidence="3" id="KW-1185">Reference proteome</keyword>
<dbReference type="EMBL" id="JAQMTU010000037">
    <property type="protein sequence ID" value="MDB9486119.1"/>
    <property type="molecule type" value="Genomic_DNA"/>
</dbReference>
<organism evidence="2 3">
    <name type="scientific">Dolichospermum circinale CS-537/01</name>
    <dbReference type="NCBI Taxonomy" id="3021739"/>
    <lineage>
        <taxon>Bacteria</taxon>
        <taxon>Bacillati</taxon>
        <taxon>Cyanobacteriota</taxon>
        <taxon>Cyanophyceae</taxon>
        <taxon>Nostocales</taxon>
        <taxon>Aphanizomenonaceae</taxon>
        <taxon>Dolichospermum</taxon>
        <taxon>Dolichospermum circinale</taxon>
    </lineage>
</organism>
<dbReference type="RefSeq" id="WP_028082344.1">
    <property type="nucleotide sequence ID" value="NZ_JAQMTU010000037.1"/>
</dbReference>
<reference evidence="2 3" key="1">
    <citation type="submission" date="2023-01" db="EMBL/GenBank/DDBJ databases">
        <title>Genomes from the Australian National Cyanobacteria Reference Collection.</title>
        <authorList>
            <person name="Willis A."/>
            <person name="Lee E.M.F."/>
        </authorList>
    </citation>
    <scope>NUCLEOTIDE SEQUENCE [LARGE SCALE GENOMIC DNA]</scope>
    <source>
        <strain evidence="2 3">CS-537/01</strain>
    </source>
</reference>
<comment type="caution">
    <text evidence="2">The sequence shown here is derived from an EMBL/GenBank/DDBJ whole genome shotgun (WGS) entry which is preliminary data.</text>
</comment>
<evidence type="ECO:0000313" key="3">
    <source>
        <dbReference type="Proteomes" id="UP001212123"/>
    </source>
</evidence>
<keyword evidence="1" id="KW-0677">Repeat</keyword>
<dbReference type="Proteomes" id="UP001212123">
    <property type="component" value="Unassembled WGS sequence"/>
</dbReference>